<protein>
    <submittedName>
        <fullName evidence="2">Uncharacterized protein</fullName>
    </submittedName>
</protein>
<keyword evidence="1" id="KW-0812">Transmembrane</keyword>
<reference evidence="2 3" key="2">
    <citation type="journal article" date="2015" name="Antonie Van Leeuwenhoek">
        <title>Ecophysiological diversity of a novel member of the genus Alteromonas, and description of Alteromonas mediterranea sp. nov.</title>
        <authorList>
            <person name="Ivanova E.P."/>
            <person name="Lopez-Perez M."/>
            <person name="Zabalos M."/>
            <person name="Nguyen S.H."/>
            <person name="Webb H.K."/>
            <person name="Ryan J."/>
            <person name="Lagutin K."/>
            <person name="Vyssotski M."/>
            <person name="Crawford R.J."/>
            <person name="Rodriguez-Valera F."/>
        </authorList>
    </citation>
    <scope>NUCLEOTIDE SEQUENCE [LARGE SCALE GENOMIC DNA]</scope>
    <source>
        <strain evidence="3">DSM 17117 / CIP 110805 / LMG 28347 / Deep ecotype</strain>
    </source>
</reference>
<gene>
    <name evidence="2" type="ordered locus">MADE_1003270</name>
</gene>
<keyword evidence="1" id="KW-0472">Membrane</keyword>
<feature type="transmembrane region" description="Helical" evidence="1">
    <location>
        <begin position="12"/>
        <end position="33"/>
    </location>
</feature>
<dbReference type="Proteomes" id="UP000001870">
    <property type="component" value="Chromosome"/>
</dbReference>
<evidence type="ECO:0000313" key="2">
    <source>
        <dbReference type="EMBL" id="AEA96802.1"/>
    </source>
</evidence>
<name>F2G8A1_ALTMD</name>
<evidence type="ECO:0000256" key="1">
    <source>
        <dbReference type="SAM" id="Phobius"/>
    </source>
</evidence>
<dbReference type="EMBL" id="CP001103">
    <property type="protein sequence ID" value="AEA96802.1"/>
    <property type="molecule type" value="Genomic_DNA"/>
</dbReference>
<dbReference type="AlphaFoldDB" id="F2G8A1"/>
<dbReference type="HOGENOM" id="CLU_2520304_0_0_6"/>
<organism evidence="2 3">
    <name type="scientific">Alteromonas mediterranea (strain DSM 17117 / CIP 110805 / LMG 28347 / Deep ecotype)</name>
    <dbReference type="NCBI Taxonomy" id="1774373"/>
    <lineage>
        <taxon>Bacteria</taxon>
        <taxon>Pseudomonadati</taxon>
        <taxon>Pseudomonadota</taxon>
        <taxon>Gammaproteobacteria</taxon>
        <taxon>Alteromonadales</taxon>
        <taxon>Alteromonadaceae</taxon>
        <taxon>Alteromonas/Salinimonas group</taxon>
        <taxon>Alteromonas</taxon>
    </lineage>
</organism>
<keyword evidence="1" id="KW-1133">Transmembrane helix</keyword>
<sequence length="84" mass="9795">MKLEKLGTVNLLWFLISLFLVIWLGHQLLGAIINLEIQNLRVTDTVSFGNRPIWFAFVFLLKFIAWLLCLGVTVFYIKRRAKVT</sequence>
<accession>F2G8A1</accession>
<proteinExistence type="predicted"/>
<evidence type="ECO:0000313" key="3">
    <source>
        <dbReference type="Proteomes" id="UP000001870"/>
    </source>
</evidence>
<feature type="transmembrane region" description="Helical" evidence="1">
    <location>
        <begin position="53"/>
        <end position="77"/>
    </location>
</feature>
<dbReference type="KEGG" id="amc:MADE_1003270"/>
<reference evidence="2 3" key="1">
    <citation type="journal article" date="2008" name="ISME J.">
        <title>Comparative genomics of two ecotypes of the marine planktonic copiotroph Alteromonas macleodii suggests alternative lifestyles associated with different kinds of particulate organic matter.</title>
        <authorList>
            <person name="Ivars-Martinez E."/>
            <person name="Martin-Cuadrado A.B."/>
            <person name="D'Auria G."/>
            <person name="Mira A."/>
            <person name="Ferriera S."/>
            <person name="Johnson J."/>
            <person name="Friedman R."/>
            <person name="Rodriguez-Valera F."/>
        </authorList>
    </citation>
    <scope>NUCLEOTIDE SEQUENCE [LARGE SCALE GENOMIC DNA]</scope>
    <source>
        <strain evidence="3">DSM 17117 / CIP 110805 / LMG 28347 / Deep ecotype</strain>
    </source>
</reference>
<keyword evidence="3" id="KW-1185">Reference proteome</keyword>